<dbReference type="SUPFAM" id="SSF53300">
    <property type="entry name" value="vWA-like"/>
    <property type="match status" value="1"/>
</dbReference>
<dbReference type="PROSITE" id="PS50234">
    <property type="entry name" value="VWFA"/>
    <property type="match status" value="1"/>
</dbReference>
<evidence type="ECO:0000313" key="7">
    <source>
        <dbReference type="EMBL" id="KAK3249197.1"/>
    </source>
</evidence>
<feature type="active site" description="Glycyl thioester intermediate" evidence="3">
    <location>
        <position position="481"/>
    </location>
</feature>
<evidence type="ECO:0000256" key="4">
    <source>
        <dbReference type="SAM" id="MobiDB-lite"/>
    </source>
</evidence>
<gene>
    <name evidence="7" type="ORF">CYMTET_41365</name>
</gene>
<keyword evidence="2" id="KW-0833">Ubl conjugation pathway</keyword>
<dbReference type="SMART" id="SM00212">
    <property type="entry name" value="UBCc"/>
    <property type="match status" value="1"/>
</dbReference>
<reference evidence="7 8" key="1">
    <citation type="journal article" date="2015" name="Genome Biol. Evol.">
        <title>Comparative Genomics of a Bacterivorous Green Alga Reveals Evolutionary Causalities and Consequences of Phago-Mixotrophic Mode of Nutrition.</title>
        <authorList>
            <person name="Burns J.A."/>
            <person name="Paasch A."/>
            <person name="Narechania A."/>
            <person name="Kim E."/>
        </authorList>
    </citation>
    <scope>NUCLEOTIDE SEQUENCE [LARGE SCALE GENOMIC DNA]</scope>
    <source>
        <strain evidence="7 8">PLY_AMNH</strain>
    </source>
</reference>
<evidence type="ECO:0000256" key="1">
    <source>
        <dbReference type="ARBA" id="ARBA00022679"/>
    </source>
</evidence>
<dbReference type="Gene3D" id="3.40.50.410">
    <property type="entry name" value="von Willebrand factor, type A domain"/>
    <property type="match status" value="1"/>
</dbReference>
<dbReference type="CDD" id="cd00198">
    <property type="entry name" value="vWFA"/>
    <property type="match status" value="1"/>
</dbReference>
<dbReference type="InterPro" id="IPR016135">
    <property type="entry name" value="UBQ-conjugating_enzyme/RWD"/>
</dbReference>
<dbReference type="Pfam" id="PF13519">
    <property type="entry name" value="VWA_2"/>
    <property type="match status" value="1"/>
</dbReference>
<dbReference type="PROSITE" id="PS50127">
    <property type="entry name" value="UBC_2"/>
    <property type="match status" value="1"/>
</dbReference>
<dbReference type="InterPro" id="IPR000608">
    <property type="entry name" value="UBC"/>
</dbReference>
<dbReference type="AlphaFoldDB" id="A0AAE0C6B6"/>
<keyword evidence="1" id="KW-0808">Transferase</keyword>
<comment type="caution">
    <text evidence="7">The sequence shown here is derived from an EMBL/GenBank/DDBJ whole genome shotgun (WGS) entry which is preliminary data.</text>
</comment>
<feature type="domain" description="VWFA" evidence="6">
    <location>
        <begin position="149"/>
        <end position="357"/>
    </location>
</feature>
<evidence type="ECO:0008006" key="9">
    <source>
        <dbReference type="Google" id="ProtNLM"/>
    </source>
</evidence>
<proteinExistence type="predicted"/>
<keyword evidence="8" id="KW-1185">Reference proteome</keyword>
<dbReference type="EMBL" id="LGRX02027549">
    <property type="protein sequence ID" value="KAK3249197.1"/>
    <property type="molecule type" value="Genomic_DNA"/>
</dbReference>
<dbReference type="Gene3D" id="3.10.110.10">
    <property type="entry name" value="Ubiquitin Conjugating Enzyme"/>
    <property type="match status" value="1"/>
</dbReference>
<dbReference type="SMART" id="SM00327">
    <property type="entry name" value="VWA"/>
    <property type="match status" value="1"/>
</dbReference>
<dbReference type="InterPro" id="IPR023313">
    <property type="entry name" value="UBQ-conjugating_AS"/>
</dbReference>
<name>A0AAE0C6B6_9CHLO</name>
<accession>A0AAE0C6B6</accession>
<dbReference type="SUPFAM" id="SSF54495">
    <property type="entry name" value="UBC-like"/>
    <property type="match status" value="1"/>
</dbReference>
<dbReference type="Pfam" id="PF00179">
    <property type="entry name" value="UQ_con"/>
    <property type="match status" value="1"/>
</dbReference>
<protein>
    <recommendedName>
        <fullName evidence="9">UBC core domain-containing protein</fullName>
    </recommendedName>
</protein>
<evidence type="ECO:0000259" key="6">
    <source>
        <dbReference type="PROSITE" id="PS50234"/>
    </source>
</evidence>
<dbReference type="PROSITE" id="PS00183">
    <property type="entry name" value="UBC_1"/>
    <property type="match status" value="1"/>
</dbReference>
<evidence type="ECO:0000259" key="5">
    <source>
        <dbReference type="PROSITE" id="PS50127"/>
    </source>
</evidence>
<dbReference type="PANTHER" id="PTHR24068">
    <property type="entry name" value="UBIQUITIN-CONJUGATING ENZYME E2"/>
    <property type="match status" value="1"/>
</dbReference>
<feature type="region of interest" description="Disordered" evidence="4">
    <location>
        <begin position="1"/>
        <end position="44"/>
    </location>
</feature>
<evidence type="ECO:0000256" key="2">
    <source>
        <dbReference type="ARBA" id="ARBA00022786"/>
    </source>
</evidence>
<feature type="domain" description="UBC core" evidence="5">
    <location>
        <begin position="398"/>
        <end position="543"/>
    </location>
</feature>
<evidence type="ECO:0000256" key="3">
    <source>
        <dbReference type="PROSITE-ProRule" id="PRU10133"/>
    </source>
</evidence>
<dbReference type="InterPro" id="IPR002035">
    <property type="entry name" value="VWF_A"/>
</dbReference>
<dbReference type="Proteomes" id="UP001190700">
    <property type="component" value="Unassembled WGS sequence"/>
</dbReference>
<dbReference type="InterPro" id="IPR036465">
    <property type="entry name" value="vWFA_dom_sf"/>
</dbReference>
<organism evidence="7 8">
    <name type="scientific">Cymbomonas tetramitiformis</name>
    <dbReference type="NCBI Taxonomy" id="36881"/>
    <lineage>
        <taxon>Eukaryota</taxon>
        <taxon>Viridiplantae</taxon>
        <taxon>Chlorophyta</taxon>
        <taxon>Pyramimonadophyceae</taxon>
        <taxon>Pyramimonadales</taxon>
        <taxon>Pyramimonadaceae</taxon>
        <taxon>Cymbomonas</taxon>
    </lineage>
</organism>
<dbReference type="GO" id="GO:0016740">
    <property type="term" value="F:transferase activity"/>
    <property type="evidence" value="ECO:0007669"/>
    <property type="project" value="UniProtKB-KW"/>
</dbReference>
<evidence type="ECO:0000313" key="8">
    <source>
        <dbReference type="Proteomes" id="UP001190700"/>
    </source>
</evidence>
<sequence>MGGDQQHNPEVEDGWVLSDSPTPTKQHDDLGSPASTPKHEERESLTAQAAIGDLNDSWIFNLFPQKPLAKRQAWLQVLIDNEFETTNELRALDGSAWESLDLPLAIKSTIRQSLTKPETQTEPTVATPLDQPRTASSLAEDAVVQVDCIVMDISGSMRARSAIDQDKTREDVSKMLFHTLVDKLIALELSHAVGLLAFGETVTPTIGVSREYERFHDELGRLDANEKRTRLYDSILRAAEMLEDFSATQAGASAARKRIFVLTDGADNASQNAPWHVAQFLQQRGIVLDAIPLAGANSTLHALCASAGGLCFDVVSQEQGVNLFEREATLHLPFREAGSAPTPINDLSAFSQLLESLAGEAPVRDVSSAVKATVFAPVLSSQEAKKCAAASKHGGGGPRERRVMQQFSDLMRSPLPSWQLFVTADNFSSWKLVLSDLPASYAGGTWLLTLDFENDYPIKPPKLRFVTPIYHCNITQDGRVCLPILSESWSPAMNIREVLEIVKSMILQPDYNDPLDVYKGQLCRDDRPLYDQLAAEHTVTNAGCTFQELASQYNLQ</sequence>